<proteinExistence type="predicted"/>
<reference evidence="1" key="1">
    <citation type="submission" date="2020-05" db="EMBL/GenBank/DDBJ databases">
        <title>Mycena genomes resolve the evolution of fungal bioluminescence.</title>
        <authorList>
            <person name="Tsai I.J."/>
        </authorList>
    </citation>
    <scope>NUCLEOTIDE SEQUENCE</scope>
    <source>
        <strain evidence="1">110903Hualien_Pintung</strain>
    </source>
</reference>
<evidence type="ECO:0000313" key="2">
    <source>
        <dbReference type="Proteomes" id="UP000613580"/>
    </source>
</evidence>
<name>A0A8H6S8R2_MYCCL</name>
<comment type="caution">
    <text evidence="1">The sequence shown here is derived from an EMBL/GenBank/DDBJ whole genome shotgun (WGS) entry which is preliminary data.</text>
</comment>
<dbReference type="OrthoDB" id="2853687at2759"/>
<dbReference type="EMBL" id="JACAZE010000019">
    <property type="protein sequence ID" value="KAF7294221.1"/>
    <property type="molecule type" value="Genomic_DNA"/>
</dbReference>
<dbReference type="Gene3D" id="3.80.10.10">
    <property type="entry name" value="Ribonuclease Inhibitor"/>
    <property type="match status" value="1"/>
</dbReference>
<gene>
    <name evidence="1" type="ORF">HMN09_01150500</name>
</gene>
<sequence length="470" mass="52136">MSLASLPLELILEIFQLCVPRNPSKLDLVLSPTHAPLLLAQICSSWRRIVLSAPILWTDFHVDCNSAGRTRHIGDLMRLWLSRSGTFPLDIALRGNICRRGPIPSQLDRVFVTLKEHASHVRSLHLCVTGVDLLELEACRMTFPVLEQLDIHVVNGEQSESNLPAGTWPFMENSFLDSRIRRLDLTLPLSYLKTPYAGVTFLEVQGYDLAQALYALANLPALTEFVFMADVGFGWELPDADAAPLLHPTLRSLNVAAMLPSEKAAPFFQSLTLPSLEHLAIEPSDFAPSTLEAFLDRSSAHLKKLELMPGTAQHLTSVYGLTNGAFQTLEELRIGRPEESGFEAFCEALGEDKSFLPNLRKLVVGCDERDPGVPTLYGDAIIELLGPALEDRMVATGPLRSLQIVWEMGYNDDVELFGGIELDDEILEPLQRLKEGGTEVFFEDVLWNTMAELKLCVCVLKLANLTPVLI</sequence>
<keyword evidence="2" id="KW-1185">Reference proteome</keyword>
<protein>
    <submittedName>
        <fullName evidence="1">F-box domain-containing protein</fullName>
    </submittedName>
</protein>
<dbReference type="Proteomes" id="UP000613580">
    <property type="component" value="Unassembled WGS sequence"/>
</dbReference>
<dbReference type="InterPro" id="IPR032675">
    <property type="entry name" value="LRR_dom_sf"/>
</dbReference>
<organism evidence="1 2">
    <name type="scientific">Mycena chlorophos</name>
    <name type="common">Agaric fungus</name>
    <name type="synonym">Agaricus chlorophos</name>
    <dbReference type="NCBI Taxonomy" id="658473"/>
    <lineage>
        <taxon>Eukaryota</taxon>
        <taxon>Fungi</taxon>
        <taxon>Dikarya</taxon>
        <taxon>Basidiomycota</taxon>
        <taxon>Agaricomycotina</taxon>
        <taxon>Agaricomycetes</taxon>
        <taxon>Agaricomycetidae</taxon>
        <taxon>Agaricales</taxon>
        <taxon>Marasmiineae</taxon>
        <taxon>Mycenaceae</taxon>
        <taxon>Mycena</taxon>
    </lineage>
</organism>
<accession>A0A8H6S8R2</accession>
<evidence type="ECO:0000313" key="1">
    <source>
        <dbReference type="EMBL" id="KAF7294221.1"/>
    </source>
</evidence>
<dbReference type="AlphaFoldDB" id="A0A8H6S8R2"/>